<keyword evidence="7" id="KW-0418">Kinase</keyword>
<evidence type="ECO:0000259" key="12">
    <source>
        <dbReference type="Pfam" id="PF00294"/>
    </source>
</evidence>
<dbReference type="GO" id="GO:0005829">
    <property type="term" value="C:cytosol"/>
    <property type="evidence" value="ECO:0007669"/>
    <property type="project" value="TreeGrafter"/>
</dbReference>
<dbReference type="PROSITE" id="PS00584">
    <property type="entry name" value="PFKB_KINASES_2"/>
    <property type="match status" value="1"/>
</dbReference>
<dbReference type="HAMAP" id="MF_01987">
    <property type="entry name" value="Ribokinase"/>
    <property type="match status" value="1"/>
</dbReference>
<protein>
    <recommendedName>
        <fullName evidence="3">Ribokinase</fullName>
        <ecNumber evidence="2">2.7.1.15</ecNumber>
    </recommendedName>
</protein>
<keyword evidence="10" id="KW-0630">Potassium</keyword>
<organism evidence="13">
    <name type="scientific">marine metagenome</name>
    <dbReference type="NCBI Taxonomy" id="408172"/>
    <lineage>
        <taxon>unclassified sequences</taxon>
        <taxon>metagenomes</taxon>
        <taxon>ecological metagenomes</taxon>
    </lineage>
</organism>
<dbReference type="PROSITE" id="PS00583">
    <property type="entry name" value="PFKB_KINASES_1"/>
    <property type="match status" value="1"/>
</dbReference>
<dbReference type="GO" id="GO:0005524">
    <property type="term" value="F:ATP binding"/>
    <property type="evidence" value="ECO:0007669"/>
    <property type="project" value="UniProtKB-KW"/>
</dbReference>
<evidence type="ECO:0000313" key="13">
    <source>
        <dbReference type="EMBL" id="SUZ95255.1"/>
    </source>
</evidence>
<evidence type="ECO:0000256" key="7">
    <source>
        <dbReference type="ARBA" id="ARBA00022777"/>
    </source>
</evidence>
<dbReference type="Gene3D" id="3.40.1190.20">
    <property type="match status" value="1"/>
</dbReference>
<dbReference type="NCBIfam" id="TIGR02152">
    <property type="entry name" value="D_ribokin_bact"/>
    <property type="match status" value="1"/>
</dbReference>
<gene>
    <name evidence="13" type="ORF">METZ01_LOCUS48109</name>
</gene>
<dbReference type="AlphaFoldDB" id="A0A381RTP2"/>
<keyword evidence="9" id="KW-0460">Magnesium</keyword>
<evidence type="ECO:0000256" key="10">
    <source>
        <dbReference type="ARBA" id="ARBA00022958"/>
    </source>
</evidence>
<sequence length="295" mass="29986">MGSGSIVVFGSLNMDIVSVVKRLPRPGETVPGSEFYTTPGGKGANQAVACARLGASVQMVGHVGGDNLGRELTKSLEGESIGISGVDVVNGGKTGVAMISVDESGENTIVAVYGANTSFSSDTESRLKSALTDASVLLLQNEIPIYANVVASRIASALGITVIWDPAPAIDGVFQLSGLSTFVTPNQIEAESLTGININDVESAKDACDIILSKYDSIPVITLGGKGVVYASGGTRKHVLAMDTSVIDTVAAGDAFAGALAVAIAEGRQLDESIKFAVGYGALSVSKKGAQSSMA</sequence>
<evidence type="ECO:0000256" key="5">
    <source>
        <dbReference type="ARBA" id="ARBA00022723"/>
    </source>
</evidence>
<feature type="domain" description="Carbohydrate kinase PfkB" evidence="12">
    <location>
        <begin position="5"/>
        <end position="293"/>
    </location>
</feature>
<dbReference type="EMBL" id="UINC01002309">
    <property type="protein sequence ID" value="SUZ95255.1"/>
    <property type="molecule type" value="Genomic_DNA"/>
</dbReference>
<evidence type="ECO:0000256" key="11">
    <source>
        <dbReference type="ARBA" id="ARBA00023277"/>
    </source>
</evidence>
<evidence type="ECO:0000256" key="2">
    <source>
        <dbReference type="ARBA" id="ARBA00012035"/>
    </source>
</evidence>
<keyword evidence="8" id="KW-0067">ATP-binding</keyword>
<dbReference type="Pfam" id="PF00294">
    <property type="entry name" value="PfkB"/>
    <property type="match status" value="1"/>
</dbReference>
<evidence type="ECO:0000256" key="8">
    <source>
        <dbReference type="ARBA" id="ARBA00022840"/>
    </source>
</evidence>
<dbReference type="GO" id="GO:0006014">
    <property type="term" value="P:D-ribose metabolic process"/>
    <property type="evidence" value="ECO:0007669"/>
    <property type="project" value="InterPro"/>
</dbReference>
<name>A0A381RTP2_9ZZZZ</name>
<dbReference type="SUPFAM" id="SSF53613">
    <property type="entry name" value="Ribokinase-like"/>
    <property type="match status" value="1"/>
</dbReference>
<keyword evidence="11" id="KW-0119">Carbohydrate metabolism</keyword>
<dbReference type="EC" id="2.7.1.15" evidence="2"/>
<dbReference type="GO" id="GO:0004747">
    <property type="term" value="F:ribokinase activity"/>
    <property type="evidence" value="ECO:0007669"/>
    <property type="project" value="UniProtKB-EC"/>
</dbReference>
<evidence type="ECO:0000256" key="1">
    <source>
        <dbReference type="ARBA" id="ARBA00010688"/>
    </source>
</evidence>
<reference evidence="13" key="1">
    <citation type="submission" date="2018-05" db="EMBL/GenBank/DDBJ databases">
        <authorList>
            <person name="Lanie J.A."/>
            <person name="Ng W.-L."/>
            <person name="Kazmierczak K.M."/>
            <person name="Andrzejewski T.M."/>
            <person name="Davidsen T.M."/>
            <person name="Wayne K.J."/>
            <person name="Tettelin H."/>
            <person name="Glass J.I."/>
            <person name="Rusch D."/>
            <person name="Podicherti R."/>
            <person name="Tsui H.-C.T."/>
            <person name="Winkler M.E."/>
        </authorList>
    </citation>
    <scope>NUCLEOTIDE SEQUENCE</scope>
</reference>
<feature type="non-terminal residue" evidence="13">
    <location>
        <position position="1"/>
    </location>
</feature>
<dbReference type="InterPro" id="IPR029056">
    <property type="entry name" value="Ribokinase-like"/>
</dbReference>
<dbReference type="InterPro" id="IPR002139">
    <property type="entry name" value="Ribo/fructo_kinase"/>
</dbReference>
<dbReference type="CDD" id="cd01174">
    <property type="entry name" value="ribokinase"/>
    <property type="match status" value="1"/>
</dbReference>
<keyword evidence="4" id="KW-0808">Transferase</keyword>
<dbReference type="PANTHER" id="PTHR10584">
    <property type="entry name" value="SUGAR KINASE"/>
    <property type="match status" value="1"/>
</dbReference>
<feature type="non-terminal residue" evidence="13">
    <location>
        <position position="295"/>
    </location>
</feature>
<dbReference type="InterPro" id="IPR011611">
    <property type="entry name" value="PfkB_dom"/>
</dbReference>
<dbReference type="PANTHER" id="PTHR10584:SF166">
    <property type="entry name" value="RIBOKINASE"/>
    <property type="match status" value="1"/>
</dbReference>
<proteinExistence type="inferred from homology"/>
<dbReference type="GO" id="GO:0046872">
    <property type="term" value="F:metal ion binding"/>
    <property type="evidence" value="ECO:0007669"/>
    <property type="project" value="UniProtKB-KW"/>
</dbReference>
<comment type="similarity">
    <text evidence="1">Belongs to the carbohydrate kinase PfkB family.</text>
</comment>
<dbReference type="InterPro" id="IPR011877">
    <property type="entry name" value="Ribokinase"/>
</dbReference>
<dbReference type="InterPro" id="IPR002173">
    <property type="entry name" value="Carboh/pur_kinase_PfkB_CS"/>
</dbReference>
<keyword evidence="6" id="KW-0547">Nucleotide-binding</keyword>
<dbReference type="PRINTS" id="PR00990">
    <property type="entry name" value="RIBOKINASE"/>
</dbReference>
<accession>A0A381RTP2</accession>
<evidence type="ECO:0000256" key="4">
    <source>
        <dbReference type="ARBA" id="ARBA00022679"/>
    </source>
</evidence>
<evidence type="ECO:0000256" key="9">
    <source>
        <dbReference type="ARBA" id="ARBA00022842"/>
    </source>
</evidence>
<evidence type="ECO:0000256" key="6">
    <source>
        <dbReference type="ARBA" id="ARBA00022741"/>
    </source>
</evidence>
<keyword evidence="5" id="KW-0479">Metal-binding</keyword>
<evidence type="ECO:0000256" key="3">
    <source>
        <dbReference type="ARBA" id="ARBA00016943"/>
    </source>
</evidence>